<keyword evidence="6" id="KW-1185">Reference proteome</keyword>
<name>B9RJ40_RICCO</name>
<feature type="coiled-coil region" evidence="3">
    <location>
        <begin position="103"/>
        <end position="266"/>
    </location>
</feature>
<sequence length="711" mass="79411">MEKRKWLWKRKSSERSPGETESSGSISSLSERFSDEQDNLKASPNNDTQSPEVTSKSTARDGDVNDSIKSLTEKLSAALVNVSAKDDLVKQHAKVAEEAVAGWEKAENEVTALKKQLEAAIHQNSLLDDRVSHLDGALKECVRQLRQAREEQEEKVHEAVARKMLEWESTKSEFESQLLELKIKAEAANSESTSQIVPDLCHKLEYLEKDNASLKLELLSLSEELEVRTIERDLSTQAAETASKQNLESIKKVAKLEAECRRLKATAFKSSLLNDHKTSTASSMYVESLTDSQSDNSWASALIAGLDQFKNEKNANRNLPSSSIEIDLMDDFLEMERLAALPETKSGTLNSKPEAVAKPSTDSESSLRAELEIMINRTAELEEKLQKMEGEKLKLEAKLQKMEGEKLDLEANLQKMEEENLELEANLQKMEAEYLELETNLQKMEGEKFELEEKLENIQVERTELEMTLTISQEKSEEFLIQLREAELRLEKLQKELSKANESKQQIESQLVHMEVEARTMASKVNLLEAEVEKERVLSAETGVKCKALEEELSEKKLEIDLQKSASSNSEPKIKQEDLDVAAGKLAECQKTIASLGKQLKSLATLEDFLIDTASIPEFSAGGSLIHRASGEPWKLHSSETFSPKRDSSSSRLASENSGPSVHKIEGRSPPSSSSSSSTSSATLNHMSSDKNRNGFAKFFSRSKDGIQLEI</sequence>
<protein>
    <submittedName>
        <fullName evidence="5">DNA double-strand break repair rad50 ATPase, putative</fullName>
    </submittedName>
</protein>
<dbReference type="Pfam" id="PF05911">
    <property type="entry name" value="FPP"/>
    <property type="match status" value="4"/>
</dbReference>
<proteinExistence type="inferred from homology"/>
<evidence type="ECO:0000313" key="5">
    <source>
        <dbReference type="EMBL" id="EEF48342.1"/>
    </source>
</evidence>
<dbReference type="PANTHER" id="PTHR31580:SF5">
    <property type="entry name" value="FILAMENT-LIKE PLANT PROTEIN 1-RELATED"/>
    <property type="match status" value="1"/>
</dbReference>
<keyword evidence="2 3" id="KW-0175">Coiled coil</keyword>
<feature type="region of interest" description="Disordered" evidence="4">
    <location>
        <begin position="633"/>
        <end position="697"/>
    </location>
</feature>
<evidence type="ECO:0000256" key="2">
    <source>
        <dbReference type="ARBA" id="ARBA00023054"/>
    </source>
</evidence>
<feature type="compositionally biased region" description="Basic and acidic residues" evidence="4">
    <location>
        <begin position="634"/>
        <end position="649"/>
    </location>
</feature>
<dbReference type="Proteomes" id="UP000008311">
    <property type="component" value="Unassembled WGS sequence"/>
</dbReference>
<feature type="compositionally biased region" description="Low complexity" evidence="4">
    <location>
        <begin position="669"/>
        <end position="681"/>
    </location>
</feature>
<dbReference type="EMBL" id="EQ973783">
    <property type="protein sequence ID" value="EEF48342.1"/>
    <property type="molecule type" value="Genomic_DNA"/>
</dbReference>
<evidence type="ECO:0000256" key="3">
    <source>
        <dbReference type="SAM" id="Coils"/>
    </source>
</evidence>
<feature type="compositionally biased region" description="Low complexity" evidence="4">
    <location>
        <begin position="19"/>
        <end position="31"/>
    </location>
</feature>
<dbReference type="FunCoup" id="B9RJ40">
    <property type="interactions" value="548"/>
</dbReference>
<dbReference type="AlphaFoldDB" id="B9RJ40"/>
<gene>
    <name evidence="5" type="ORF">RCOM_1030810</name>
</gene>
<dbReference type="SUPFAM" id="SSF57997">
    <property type="entry name" value="Tropomyosin"/>
    <property type="match status" value="1"/>
</dbReference>
<evidence type="ECO:0000256" key="4">
    <source>
        <dbReference type="SAM" id="MobiDB-lite"/>
    </source>
</evidence>
<dbReference type="PANTHER" id="PTHR31580">
    <property type="entry name" value="FILAMENT-LIKE PLANT PROTEIN 4"/>
    <property type="match status" value="1"/>
</dbReference>
<feature type="region of interest" description="Disordered" evidence="4">
    <location>
        <begin position="1"/>
        <end position="65"/>
    </location>
</feature>
<dbReference type="InParanoid" id="B9RJ40"/>
<dbReference type="eggNOG" id="ENOG502QQJ4">
    <property type="taxonomic scope" value="Eukaryota"/>
</dbReference>
<dbReference type="InterPro" id="IPR008587">
    <property type="entry name" value="FPP_plant"/>
</dbReference>
<feature type="compositionally biased region" description="Basic and acidic residues" evidence="4">
    <location>
        <begin position="1"/>
        <end position="18"/>
    </location>
</feature>
<feature type="region of interest" description="Disordered" evidence="4">
    <location>
        <begin position="345"/>
        <end position="364"/>
    </location>
</feature>
<comment type="similarity">
    <text evidence="1">Belongs to the FPP family.</text>
</comment>
<feature type="compositionally biased region" description="Polar residues" evidence="4">
    <location>
        <begin position="650"/>
        <end position="660"/>
    </location>
</feature>
<dbReference type="Gene3D" id="1.20.5.340">
    <property type="match status" value="1"/>
</dbReference>
<feature type="compositionally biased region" description="Polar residues" evidence="4">
    <location>
        <begin position="40"/>
        <end position="57"/>
    </location>
</feature>
<reference evidence="6" key="1">
    <citation type="journal article" date="2010" name="Nat. Biotechnol.">
        <title>Draft genome sequence of the oilseed species Ricinus communis.</title>
        <authorList>
            <person name="Chan A.P."/>
            <person name="Crabtree J."/>
            <person name="Zhao Q."/>
            <person name="Lorenzi H."/>
            <person name="Orvis J."/>
            <person name="Puiu D."/>
            <person name="Melake-Berhan A."/>
            <person name="Jones K.M."/>
            <person name="Redman J."/>
            <person name="Chen G."/>
            <person name="Cahoon E.B."/>
            <person name="Gedil M."/>
            <person name="Stanke M."/>
            <person name="Haas B.J."/>
            <person name="Wortman J.R."/>
            <person name="Fraser-Liggett C.M."/>
            <person name="Ravel J."/>
            <person name="Rabinowicz P.D."/>
        </authorList>
    </citation>
    <scope>NUCLEOTIDE SEQUENCE [LARGE SCALE GENOMIC DNA]</scope>
    <source>
        <strain evidence="6">cv. Hale</strain>
    </source>
</reference>
<evidence type="ECO:0000313" key="6">
    <source>
        <dbReference type="Proteomes" id="UP000008311"/>
    </source>
</evidence>
<feature type="coiled-coil region" evidence="3">
    <location>
        <begin position="364"/>
        <end position="517"/>
    </location>
</feature>
<accession>B9RJ40</accession>
<evidence type="ECO:0000256" key="1">
    <source>
        <dbReference type="ARBA" id="ARBA00005921"/>
    </source>
</evidence>
<dbReference type="STRING" id="3988.B9RJ40"/>
<organism evidence="5 6">
    <name type="scientific">Ricinus communis</name>
    <name type="common">Castor bean</name>
    <dbReference type="NCBI Taxonomy" id="3988"/>
    <lineage>
        <taxon>Eukaryota</taxon>
        <taxon>Viridiplantae</taxon>
        <taxon>Streptophyta</taxon>
        <taxon>Embryophyta</taxon>
        <taxon>Tracheophyta</taxon>
        <taxon>Spermatophyta</taxon>
        <taxon>Magnoliopsida</taxon>
        <taxon>eudicotyledons</taxon>
        <taxon>Gunneridae</taxon>
        <taxon>Pentapetalae</taxon>
        <taxon>rosids</taxon>
        <taxon>fabids</taxon>
        <taxon>Malpighiales</taxon>
        <taxon>Euphorbiaceae</taxon>
        <taxon>Acalyphoideae</taxon>
        <taxon>Acalypheae</taxon>
        <taxon>Ricinus</taxon>
    </lineage>
</organism>